<evidence type="ECO:0000256" key="6">
    <source>
        <dbReference type="SAM" id="Phobius"/>
    </source>
</evidence>
<dbReference type="InterPro" id="IPR037272">
    <property type="entry name" value="SNS_sf"/>
</dbReference>
<keyword evidence="2" id="KW-0813">Transport</keyword>
<organism evidence="7 8">
    <name type="scientific">Ammoniphilus oxalaticus</name>
    <dbReference type="NCBI Taxonomy" id="66863"/>
    <lineage>
        <taxon>Bacteria</taxon>
        <taxon>Bacillati</taxon>
        <taxon>Bacillota</taxon>
        <taxon>Bacilli</taxon>
        <taxon>Bacillales</taxon>
        <taxon>Paenibacillaceae</taxon>
        <taxon>Aneurinibacillus group</taxon>
        <taxon>Ammoniphilus</taxon>
    </lineage>
</organism>
<comment type="subcellular location">
    <subcellularLocation>
        <location evidence="1">Membrane</location>
        <topology evidence="1">Multi-pass membrane protein</topology>
    </subcellularLocation>
</comment>
<dbReference type="PANTHER" id="PTHR42948:SF1">
    <property type="entry name" value="TRANSPORTER"/>
    <property type="match status" value="1"/>
</dbReference>
<protein>
    <submittedName>
        <fullName evidence="7">Uncharacterized protein</fullName>
    </submittedName>
</protein>
<keyword evidence="5 6" id="KW-0472">Membrane</keyword>
<evidence type="ECO:0000256" key="1">
    <source>
        <dbReference type="ARBA" id="ARBA00004141"/>
    </source>
</evidence>
<dbReference type="PANTHER" id="PTHR42948">
    <property type="entry name" value="TRANSPORTER"/>
    <property type="match status" value="1"/>
</dbReference>
<feature type="transmembrane region" description="Helical" evidence="6">
    <location>
        <begin position="33"/>
        <end position="50"/>
    </location>
</feature>
<dbReference type="SUPFAM" id="SSF161070">
    <property type="entry name" value="SNF-like"/>
    <property type="match status" value="1"/>
</dbReference>
<evidence type="ECO:0000256" key="5">
    <source>
        <dbReference type="ARBA" id="ARBA00023136"/>
    </source>
</evidence>
<sequence length="74" mass="8206">MLASRHFIVIIWAVIFVTLSKGVQSGIEKVSKLAMPLLIGLFLVITFRGLSLEGASLGLNHFFTPDCRTKECNR</sequence>
<keyword evidence="4 6" id="KW-1133">Transmembrane helix</keyword>
<dbReference type="EMBL" id="MCHY01000002">
    <property type="protein sequence ID" value="RKD26794.1"/>
    <property type="molecule type" value="Genomic_DNA"/>
</dbReference>
<gene>
    <name evidence="7" type="ORF">BEP19_16490</name>
</gene>
<accession>A0A419SQL2</accession>
<dbReference type="AlphaFoldDB" id="A0A419SQL2"/>
<reference evidence="7 8" key="1">
    <citation type="submission" date="2016-08" db="EMBL/GenBank/DDBJ databases">
        <title>Novel Firmicute Genomes.</title>
        <authorList>
            <person name="Poppleton D.I."/>
            <person name="Gribaldo S."/>
        </authorList>
    </citation>
    <scope>NUCLEOTIDE SEQUENCE [LARGE SCALE GENOMIC DNA]</scope>
    <source>
        <strain evidence="7 8">RAOx-1</strain>
    </source>
</reference>
<dbReference type="InterPro" id="IPR000175">
    <property type="entry name" value="Na/ntran_symport"/>
</dbReference>
<keyword evidence="8" id="KW-1185">Reference proteome</keyword>
<keyword evidence="3 6" id="KW-0812">Transmembrane</keyword>
<evidence type="ECO:0000256" key="2">
    <source>
        <dbReference type="ARBA" id="ARBA00022448"/>
    </source>
</evidence>
<dbReference type="GO" id="GO:0016020">
    <property type="term" value="C:membrane"/>
    <property type="evidence" value="ECO:0007669"/>
    <property type="project" value="UniProtKB-SubCell"/>
</dbReference>
<evidence type="ECO:0000313" key="7">
    <source>
        <dbReference type="EMBL" id="RKD26794.1"/>
    </source>
</evidence>
<evidence type="ECO:0000256" key="4">
    <source>
        <dbReference type="ARBA" id="ARBA00022989"/>
    </source>
</evidence>
<evidence type="ECO:0000313" key="8">
    <source>
        <dbReference type="Proteomes" id="UP000284219"/>
    </source>
</evidence>
<proteinExistence type="predicted"/>
<evidence type="ECO:0000256" key="3">
    <source>
        <dbReference type="ARBA" id="ARBA00022692"/>
    </source>
</evidence>
<comment type="caution">
    <text evidence="7">The sequence shown here is derived from an EMBL/GenBank/DDBJ whole genome shotgun (WGS) entry which is preliminary data.</text>
</comment>
<dbReference type="Proteomes" id="UP000284219">
    <property type="component" value="Unassembled WGS sequence"/>
</dbReference>
<name>A0A419SQL2_9BACL</name>
<feature type="transmembrane region" description="Helical" evidence="6">
    <location>
        <begin position="7"/>
        <end position="27"/>
    </location>
</feature>